<evidence type="ECO:0000313" key="1">
    <source>
        <dbReference type="EMBL" id="EEQ30118.1"/>
    </source>
</evidence>
<evidence type="ECO:0000313" key="2">
    <source>
        <dbReference type="Proteomes" id="UP000002035"/>
    </source>
</evidence>
<dbReference type="GeneID" id="9224877"/>
<dbReference type="EMBL" id="DS995703">
    <property type="protein sequence ID" value="EEQ30118.1"/>
    <property type="molecule type" value="Genomic_DNA"/>
</dbReference>
<dbReference type="OrthoDB" id="3009558at2759"/>
<sequence length="245" mass="26906">MLNSWDTRYPAHVGGLRVGFDILHLEPSTLTVPSNHDISWLPDSCDSRWRLGLKINLTAPRSHMASLIYRGSCHGQLEGFPSWILQAKDTLLKFISTRNAPVVPGEIEHGGSISAFSALYVRVCIPQVNLLGPYLLGINTTYPRSRTLTYRMFPALQVLALSLDGTDYNNALDGKVATKPTQQAIVEGSQYAWESTAISASLLWRTTSDDDDVEGFSGAVLCLGRPSDQNVKAVVSQNFVTLVKK</sequence>
<name>C5FK96_ARTOC</name>
<dbReference type="eggNOG" id="ENOG502SGGW">
    <property type="taxonomic scope" value="Eukaryota"/>
</dbReference>
<organism evidence="1 2">
    <name type="scientific">Arthroderma otae (strain ATCC MYA-4605 / CBS 113480)</name>
    <name type="common">Microsporum canis</name>
    <dbReference type="NCBI Taxonomy" id="554155"/>
    <lineage>
        <taxon>Eukaryota</taxon>
        <taxon>Fungi</taxon>
        <taxon>Dikarya</taxon>
        <taxon>Ascomycota</taxon>
        <taxon>Pezizomycotina</taxon>
        <taxon>Eurotiomycetes</taxon>
        <taxon>Eurotiomycetidae</taxon>
        <taxon>Onygenales</taxon>
        <taxon>Arthrodermataceae</taxon>
        <taxon>Microsporum</taxon>
    </lineage>
</organism>
<dbReference type="STRING" id="554155.C5FK96"/>
<proteinExistence type="predicted"/>
<dbReference type="HOGENOM" id="CLU_1133345_0_0_1"/>
<protein>
    <submittedName>
        <fullName evidence="1">Uncharacterized protein</fullName>
    </submittedName>
</protein>
<dbReference type="RefSeq" id="XP_002847431.1">
    <property type="nucleotide sequence ID" value="XM_002847385.1"/>
</dbReference>
<gene>
    <name evidence="1" type="ORF">MCYG_02937</name>
</gene>
<keyword evidence="2" id="KW-1185">Reference proteome</keyword>
<dbReference type="AlphaFoldDB" id="C5FK96"/>
<accession>C5FK96</accession>
<reference evidence="2" key="1">
    <citation type="journal article" date="2012" name="MBio">
        <title>Comparative genome analysis of Trichophyton rubrum and related dermatophytes reveals candidate genes involved in infection.</title>
        <authorList>
            <person name="Martinez D.A."/>
            <person name="Oliver B.G."/>
            <person name="Graeser Y."/>
            <person name="Goldberg J.M."/>
            <person name="Li W."/>
            <person name="Martinez-Rossi N.M."/>
            <person name="Monod M."/>
            <person name="Shelest E."/>
            <person name="Barton R.C."/>
            <person name="Birch E."/>
            <person name="Brakhage A.A."/>
            <person name="Chen Z."/>
            <person name="Gurr S.J."/>
            <person name="Heiman D."/>
            <person name="Heitman J."/>
            <person name="Kosti I."/>
            <person name="Rossi A."/>
            <person name="Saif S."/>
            <person name="Samalova M."/>
            <person name="Saunders C.W."/>
            <person name="Shea T."/>
            <person name="Summerbell R.C."/>
            <person name="Xu J."/>
            <person name="Young S."/>
            <person name="Zeng Q."/>
            <person name="Birren B.W."/>
            <person name="Cuomo C.A."/>
            <person name="White T.C."/>
        </authorList>
    </citation>
    <scope>NUCLEOTIDE SEQUENCE [LARGE SCALE GENOMIC DNA]</scope>
    <source>
        <strain evidence="2">ATCC MYA-4605 / CBS 113480</strain>
    </source>
</reference>
<dbReference type="VEuPathDB" id="FungiDB:MCYG_02937"/>
<dbReference type="Proteomes" id="UP000002035">
    <property type="component" value="Unassembled WGS sequence"/>
</dbReference>